<dbReference type="SUPFAM" id="SSF161098">
    <property type="entry name" value="MetI-like"/>
    <property type="match status" value="1"/>
</dbReference>
<evidence type="ECO:0000256" key="7">
    <source>
        <dbReference type="RuleBase" id="RU363032"/>
    </source>
</evidence>
<proteinExistence type="inferred from homology"/>
<comment type="caution">
    <text evidence="9">The sequence shown here is derived from an EMBL/GenBank/DDBJ whole genome shotgun (WGS) entry which is preliminary data.</text>
</comment>
<feature type="transmembrane region" description="Helical" evidence="7">
    <location>
        <begin position="74"/>
        <end position="96"/>
    </location>
</feature>
<dbReference type="PROSITE" id="PS50928">
    <property type="entry name" value="ABC_TM1"/>
    <property type="match status" value="1"/>
</dbReference>
<feature type="transmembrane region" description="Helical" evidence="7">
    <location>
        <begin position="181"/>
        <end position="203"/>
    </location>
</feature>
<keyword evidence="6 7" id="KW-0472">Membrane</keyword>
<evidence type="ECO:0000256" key="6">
    <source>
        <dbReference type="ARBA" id="ARBA00023136"/>
    </source>
</evidence>
<evidence type="ECO:0000256" key="4">
    <source>
        <dbReference type="ARBA" id="ARBA00022692"/>
    </source>
</evidence>
<dbReference type="EMBL" id="JBFNQD010000010">
    <property type="protein sequence ID" value="MEW9308788.1"/>
    <property type="molecule type" value="Genomic_DNA"/>
</dbReference>
<dbReference type="InterPro" id="IPR035906">
    <property type="entry name" value="MetI-like_sf"/>
</dbReference>
<dbReference type="InterPro" id="IPR000515">
    <property type="entry name" value="MetI-like"/>
</dbReference>
<comment type="similarity">
    <text evidence="7">Belongs to the binding-protein-dependent transport system permease family.</text>
</comment>
<name>A0ABV3PTL6_9HYPH</name>
<evidence type="ECO:0000256" key="1">
    <source>
        <dbReference type="ARBA" id="ARBA00004651"/>
    </source>
</evidence>
<comment type="subcellular location">
    <subcellularLocation>
        <location evidence="1 7">Cell membrane</location>
        <topology evidence="1 7">Multi-pass membrane protein</topology>
    </subcellularLocation>
</comment>
<dbReference type="PANTHER" id="PTHR32243">
    <property type="entry name" value="MALTOSE TRANSPORT SYSTEM PERMEASE-RELATED"/>
    <property type="match status" value="1"/>
</dbReference>
<keyword evidence="10" id="KW-1185">Reference proteome</keyword>
<feature type="transmembrane region" description="Helical" evidence="7">
    <location>
        <begin position="7"/>
        <end position="32"/>
    </location>
</feature>
<evidence type="ECO:0000256" key="5">
    <source>
        <dbReference type="ARBA" id="ARBA00022989"/>
    </source>
</evidence>
<evidence type="ECO:0000313" key="9">
    <source>
        <dbReference type="EMBL" id="MEW9308788.1"/>
    </source>
</evidence>
<feature type="transmembrane region" description="Helical" evidence="7">
    <location>
        <begin position="108"/>
        <end position="128"/>
    </location>
</feature>
<keyword evidence="5 7" id="KW-1133">Transmembrane helix</keyword>
<dbReference type="Gene3D" id="1.10.3720.10">
    <property type="entry name" value="MetI-like"/>
    <property type="match status" value="1"/>
</dbReference>
<feature type="domain" description="ABC transmembrane type-1" evidence="8">
    <location>
        <begin position="70"/>
        <end position="261"/>
    </location>
</feature>
<evidence type="ECO:0000313" key="10">
    <source>
        <dbReference type="Proteomes" id="UP001555786"/>
    </source>
</evidence>
<dbReference type="RefSeq" id="WP_367625722.1">
    <property type="nucleotide sequence ID" value="NZ_JBFNQD010000010.1"/>
</dbReference>
<reference evidence="9 10" key="1">
    <citation type="submission" date="2024-07" db="EMBL/GenBank/DDBJ databases">
        <title>Description of Labrys sedimenti sp. nov., isolated from a diclofenac-degrading enrichment culture.</title>
        <authorList>
            <person name="Tancsics A."/>
            <person name="Csepanyi A."/>
        </authorList>
    </citation>
    <scope>NUCLEOTIDE SEQUENCE [LARGE SCALE GENOMIC DNA]</scope>
    <source>
        <strain evidence="9 10">LMG 23578</strain>
    </source>
</reference>
<feature type="transmembrane region" description="Helical" evidence="7">
    <location>
        <begin position="140"/>
        <end position="160"/>
    </location>
</feature>
<keyword evidence="3" id="KW-1003">Cell membrane</keyword>
<protein>
    <submittedName>
        <fullName evidence="9">Carbohydrate ABC transporter permease</fullName>
    </submittedName>
</protein>
<keyword evidence="4 7" id="KW-0812">Transmembrane</keyword>
<dbReference type="InterPro" id="IPR050901">
    <property type="entry name" value="BP-dep_ABC_trans_perm"/>
</dbReference>
<keyword evidence="2 7" id="KW-0813">Transport</keyword>
<gene>
    <name evidence="9" type="ORF">ABXS05_24775</name>
</gene>
<dbReference type="PANTHER" id="PTHR32243:SF18">
    <property type="entry name" value="INNER MEMBRANE ABC TRANSPORTER PERMEASE PROTEIN YCJP"/>
    <property type="match status" value="1"/>
</dbReference>
<evidence type="ECO:0000256" key="3">
    <source>
        <dbReference type="ARBA" id="ARBA00022475"/>
    </source>
</evidence>
<evidence type="ECO:0000259" key="8">
    <source>
        <dbReference type="PROSITE" id="PS50928"/>
    </source>
</evidence>
<feature type="transmembrane region" description="Helical" evidence="7">
    <location>
        <begin position="244"/>
        <end position="265"/>
    </location>
</feature>
<sequence length="276" mass="29890">MTRFLPLLRWIVFLLAAFALNFPLIATLVAAFKSEAEIAENPSLLIEAPTLENFAKVFEISDRFDIAHYLVNSLIAASLGSLFAILLSFPAAYAIVRHGVGQRWLLPGVTNLRAIPLIIFSIPIYLIYQRLALLDTRFGLALILCLVNLPLVLVLVANAVRDLPIEIEEAALVDGASTFYVLWRVVLPLTAPAIASSLILAFIYAWNEFLFGLMLTTQSAVPITVGASFFFAASGGGVQWGTAAAVMILSVLPPLLLSLLAYRYIGRSLTAGAVKG</sequence>
<dbReference type="CDD" id="cd06261">
    <property type="entry name" value="TM_PBP2"/>
    <property type="match status" value="1"/>
</dbReference>
<dbReference type="Proteomes" id="UP001555786">
    <property type="component" value="Unassembled WGS sequence"/>
</dbReference>
<feature type="transmembrane region" description="Helical" evidence="7">
    <location>
        <begin position="209"/>
        <end position="232"/>
    </location>
</feature>
<dbReference type="Pfam" id="PF00528">
    <property type="entry name" value="BPD_transp_1"/>
    <property type="match status" value="1"/>
</dbReference>
<accession>A0ABV3PTL6</accession>
<evidence type="ECO:0000256" key="2">
    <source>
        <dbReference type="ARBA" id="ARBA00022448"/>
    </source>
</evidence>
<organism evidence="9 10">
    <name type="scientific">Labrys neptuniae</name>
    <dbReference type="NCBI Taxonomy" id="376174"/>
    <lineage>
        <taxon>Bacteria</taxon>
        <taxon>Pseudomonadati</taxon>
        <taxon>Pseudomonadota</taxon>
        <taxon>Alphaproteobacteria</taxon>
        <taxon>Hyphomicrobiales</taxon>
        <taxon>Xanthobacteraceae</taxon>
        <taxon>Labrys</taxon>
    </lineage>
</organism>